<dbReference type="RefSeq" id="WP_202751421.1">
    <property type="nucleotide sequence ID" value="NZ_JAESWC010000027.1"/>
</dbReference>
<dbReference type="SUPFAM" id="SSF52218">
    <property type="entry name" value="Flavoproteins"/>
    <property type="match status" value="1"/>
</dbReference>
<dbReference type="Gene3D" id="3.60.15.10">
    <property type="entry name" value="Ribonuclease Z/Hydroxyacylglutathione hydrolase-like"/>
    <property type="match status" value="1"/>
</dbReference>
<accession>A0ABS1TK14</accession>
<comment type="caution">
    <text evidence="3">The sequence shown here is derived from an EMBL/GenBank/DDBJ whole genome shotgun (WGS) entry which is preliminary data.</text>
</comment>
<proteinExistence type="inferred from homology"/>
<sequence>MMNNIEITKNTYCVGKIDDTKVPFHRLILEKGTTYNSYLLNTEKPTLIDTVDISYGMEFVKHLQEIMDLEKLQYVVINHVEPDHAGALGALMNKAKNATIVTTELGKKFLIGMFKLQNRNFHVIKDGETLDIGGKTLQFFETPFLHTEETMVTYSVEDKILFPCDIFSTHIANYELFNDLAKEDITEDFKVYYKLIMHPHRPYVRDMINKIRNLDINIICPSHGYVLRENAKKYIDIYDEMSKVELSTDKKALVLFSSMTGNTSKIAQGLKEGLVEMGIETNVVNIKNADLNSILEMAKEASAIMIGSSTKYGDMIGSIEDVVKEIVKLDLSGKFGAAFGSYGWSGEAVEIINDYLKNSSLTLLDTSYMIKATGDDHIKLPLRVNFTPEEQTKEICIETGIAIGEILIKN</sequence>
<dbReference type="InterPro" id="IPR008254">
    <property type="entry name" value="Flavodoxin/NO_synth"/>
</dbReference>
<dbReference type="Pfam" id="PF19583">
    <property type="entry name" value="ODP"/>
    <property type="match status" value="1"/>
</dbReference>
<evidence type="ECO:0000259" key="2">
    <source>
        <dbReference type="PROSITE" id="PS50902"/>
    </source>
</evidence>
<dbReference type="PIRSF" id="PIRSF005243">
    <property type="entry name" value="ROO"/>
    <property type="match status" value="1"/>
</dbReference>
<dbReference type="PROSITE" id="PS00201">
    <property type="entry name" value="FLAVODOXIN"/>
    <property type="match status" value="1"/>
</dbReference>
<dbReference type="EMBL" id="JAESWC010000027">
    <property type="protein sequence ID" value="MBL4938659.1"/>
    <property type="molecule type" value="Genomic_DNA"/>
</dbReference>
<reference evidence="3 4" key="1">
    <citation type="submission" date="2021-01" db="EMBL/GenBank/DDBJ databases">
        <title>Genome public.</title>
        <authorList>
            <person name="Liu C."/>
            <person name="Sun Q."/>
        </authorList>
    </citation>
    <scope>NUCLEOTIDE SEQUENCE [LARGE SCALE GENOMIC DNA]</scope>
    <source>
        <strain evidence="3 4">YIM B02515</strain>
    </source>
</reference>
<keyword evidence="4" id="KW-1185">Reference proteome</keyword>
<evidence type="ECO:0000256" key="1">
    <source>
        <dbReference type="ARBA" id="ARBA00007121"/>
    </source>
</evidence>
<dbReference type="InterPro" id="IPR036866">
    <property type="entry name" value="RibonucZ/Hydroxyglut_hydro"/>
</dbReference>
<gene>
    <name evidence="3" type="ORF">JK636_23420</name>
</gene>
<evidence type="ECO:0000313" key="4">
    <source>
        <dbReference type="Proteomes" id="UP000632377"/>
    </source>
</evidence>
<dbReference type="PROSITE" id="PS50902">
    <property type="entry name" value="FLAVODOXIN_LIKE"/>
    <property type="match status" value="1"/>
</dbReference>
<dbReference type="CDD" id="cd07709">
    <property type="entry name" value="flavodiiron_proteins_MBL-fold"/>
    <property type="match status" value="1"/>
</dbReference>
<dbReference type="PANTHER" id="PTHR43717:SF1">
    <property type="entry name" value="ANAEROBIC NITRIC OXIDE REDUCTASE FLAVORUBREDOXIN"/>
    <property type="match status" value="1"/>
</dbReference>
<dbReference type="InterPro" id="IPR045761">
    <property type="entry name" value="ODP_dom"/>
</dbReference>
<dbReference type="Pfam" id="PF00258">
    <property type="entry name" value="Flavodoxin_1"/>
    <property type="match status" value="1"/>
</dbReference>
<comment type="similarity">
    <text evidence="1">In the N-terminal section; belongs to the zinc metallo-hydrolase group 3 family.</text>
</comment>
<dbReference type="InterPro" id="IPR029039">
    <property type="entry name" value="Flavoprotein-like_sf"/>
</dbReference>
<name>A0ABS1TK14_9CLOT</name>
<dbReference type="InterPro" id="IPR016440">
    <property type="entry name" value="Rubredoxin-O_OxRdtase"/>
</dbReference>
<organism evidence="3 4">
    <name type="scientific">Clostridium rhizosphaerae</name>
    <dbReference type="NCBI Taxonomy" id="2803861"/>
    <lineage>
        <taxon>Bacteria</taxon>
        <taxon>Bacillati</taxon>
        <taxon>Bacillota</taxon>
        <taxon>Clostridia</taxon>
        <taxon>Eubacteriales</taxon>
        <taxon>Clostridiaceae</taxon>
        <taxon>Clostridium</taxon>
    </lineage>
</organism>
<dbReference type="SUPFAM" id="SSF56281">
    <property type="entry name" value="Metallo-hydrolase/oxidoreductase"/>
    <property type="match status" value="1"/>
</dbReference>
<dbReference type="InterPro" id="IPR001226">
    <property type="entry name" value="Flavodoxin_CS"/>
</dbReference>
<dbReference type="Gene3D" id="3.40.50.360">
    <property type="match status" value="1"/>
</dbReference>
<dbReference type="SMART" id="SM00849">
    <property type="entry name" value="Lactamase_B"/>
    <property type="match status" value="1"/>
</dbReference>
<feature type="domain" description="Flavodoxin-like" evidence="2">
    <location>
        <begin position="252"/>
        <end position="404"/>
    </location>
</feature>
<evidence type="ECO:0000313" key="3">
    <source>
        <dbReference type="EMBL" id="MBL4938659.1"/>
    </source>
</evidence>
<dbReference type="InterPro" id="IPR001279">
    <property type="entry name" value="Metallo-B-lactamas"/>
</dbReference>
<protein>
    <submittedName>
        <fullName evidence="3">FprA family A-type flavoprotein</fullName>
    </submittedName>
</protein>
<dbReference type="Proteomes" id="UP000632377">
    <property type="component" value="Unassembled WGS sequence"/>
</dbReference>
<dbReference type="PANTHER" id="PTHR43717">
    <property type="entry name" value="ANAEROBIC NITRIC OXIDE REDUCTASE FLAVORUBREDOXIN"/>
    <property type="match status" value="1"/>
</dbReference>